<keyword evidence="8 11" id="KW-0067">ATP-binding</keyword>
<dbReference type="AlphaFoldDB" id="A0A3B0PZ10"/>
<evidence type="ECO:0000256" key="8">
    <source>
        <dbReference type="ARBA" id="ARBA00022840"/>
    </source>
</evidence>
<dbReference type="PIRSF" id="PIRSF000513">
    <property type="entry name" value="Thz_kinase"/>
    <property type="match status" value="1"/>
</dbReference>
<comment type="pathway">
    <text evidence="3 11">Cofactor biosynthesis; thiamine diphosphate biosynthesis; 4-methyl-5-(2-phosphoethyl)-thiazole from 5-(2-hydroxyethyl)-4-methylthiazole: step 1/1.</text>
</comment>
<feature type="binding site" evidence="11">
    <location>
        <position position="166"/>
    </location>
    <ligand>
        <name>ATP</name>
        <dbReference type="ChEBI" id="CHEBI:30616"/>
    </ligand>
</feature>
<dbReference type="NCBIfam" id="NF006830">
    <property type="entry name" value="PRK09355.1"/>
    <property type="match status" value="1"/>
</dbReference>
<dbReference type="EC" id="2.7.1.50" evidence="11"/>
<dbReference type="GO" id="GO:0009229">
    <property type="term" value="P:thiamine diphosphate biosynthetic process"/>
    <property type="evidence" value="ECO:0007669"/>
    <property type="project" value="UniProtKB-UniRule"/>
</dbReference>
<dbReference type="CDD" id="cd01170">
    <property type="entry name" value="THZ_kinase"/>
    <property type="match status" value="1"/>
</dbReference>
<evidence type="ECO:0000256" key="2">
    <source>
        <dbReference type="ARBA" id="ARBA00001946"/>
    </source>
</evidence>
<dbReference type="Gene3D" id="3.40.1190.20">
    <property type="match status" value="1"/>
</dbReference>
<feature type="binding site" evidence="11">
    <location>
        <position position="193"/>
    </location>
    <ligand>
        <name>substrate</name>
    </ligand>
</feature>
<evidence type="ECO:0000256" key="11">
    <source>
        <dbReference type="HAMAP-Rule" id="MF_00228"/>
    </source>
</evidence>
<dbReference type="SUPFAM" id="SSF53613">
    <property type="entry name" value="Ribokinase-like"/>
    <property type="match status" value="1"/>
</dbReference>
<comment type="catalytic activity">
    <reaction evidence="1 11">
        <text>5-(2-hydroxyethyl)-4-methylthiazole + ATP = 4-methyl-5-(2-phosphooxyethyl)-thiazole + ADP + H(+)</text>
        <dbReference type="Rhea" id="RHEA:24212"/>
        <dbReference type="ChEBI" id="CHEBI:15378"/>
        <dbReference type="ChEBI" id="CHEBI:17957"/>
        <dbReference type="ChEBI" id="CHEBI:30616"/>
        <dbReference type="ChEBI" id="CHEBI:58296"/>
        <dbReference type="ChEBI" id="CHEBI:456216"/>
        <dbReference type="EC" id="2.7.1.50"/>
    </reaction>
</comment>
<proteinExistence type="inferred from homology"/>
<protein>
    <recommendedName>
        <fullName evidence="11">Hydroxyethylthiazole kinase</fullName>
        <ecNumber evidence="11">2.7.1.50</ecNumber>
    </recommendedName>
    <alternativeName>
        <fullName evidence="11">4-methyl-5-beta-hydroxyethylthiazole kinase</fullName>
        <shortName evidence="11">TH kinase</shortName>
        <shortName evidence="11">Thz kinase</shortName>
    </alternativeName>
</protein>
<dbReference type="GO" id="GO:0009228">
    <property type="term" value="P:thiamine biosynthetic process"/>
    <property type="evidence" value="ECO:0007669"/>
    <property type="project" value="UniProtKB-KW"/>
</dbReference>
<evidence type="ECO:0000256" key="6">
    <source>
        <dbReference type="ARBA" id="ARBA00022741"/>
    </source>
</evidence>
<keyword evidence="9 11" id="KW-0460">Magnesium</keyword>
<dbReference type="GO" id="GO:0004417">
    <property type="term" value="F:hydroxyethylthiazole kinase activity"/>
    <property type="evidence" value="ECO:0007669"/>
    <property type="project" value="UniProtKB-UniRule"/>
</dbReference>
<comment type="function">
    <text evidence="11">Catalyzes the phosphorylation of the hydroxyl group of 4-methyl-5-beta-hydroxyethylthiazole (THZ).</text>
</comment>
<feature type="binding site" evidence="11">
    <location>
        <position position="44"/>
    </location>
    <ligand>
        <name>substrate</name>
    </ligand>
</feature>
<dbReference type="RefSeq" id="WP_117273888.1">
    <property type="nucleotide sequence ID" value="NZ_LS992154.1"/>
</dbReference>
<keyword evidence="5 11" id="KW-0479">Metal-binding</keyword>
<dbReference type="OrthoDB" id="9778146at2"/>
<evidence type="ECO:0000313" key="13">
    <source>
        <dbReference type="Proteomes" id="UP000258476"/>
    </source>
</evidence>
<dbReference type="InterPro" id="IPR000417">
    <property type="entry name" value="Hyethyz_kinase"/>
</dbReference>
<accession>A0A3B0PZ10</accession>
<evidence type="ECO:0000256" key="4">
    <source>
        <dbReference type="ARBA" id="ARBA00022679"/>
    </source>
</evidence>
<evidence type="ECO:0000256" key="10">
    <source>
        <dbReference type="ARBA" id="ARBA00022977"/>
    </source>
</evidence>
<gene>
    <name evidence="11 12" type="primary">thiM</name>
    <name evidence="12" type="ORF">C834K_0219</name>
</gene>
<comment type="similarity">
    <text evidence="11">Belongs to the Thz kinase family.</text>
</comment>
<keyword evidence="7 11" id="KW-0418">Kinase</keyword>
<dbReference type="Pfam" id="PF02110">
    <property type="entry name" value="HK"/>
    <property type="match status" value="1"/>
</dbReference>
<comment type="cofactor">
    <cofactor evidence="2 11">
        <name>Mg(2+)</name>
        <dbReference type="ChEBI" id="CHEBI:18420"/>
    </cofactor>
</comment>
<keyword evidence="4 11" id="KW-0808">Transferase</keyword>
<dbReference type="Proteomes" id="UP000258476">
    <property type="component" value="Chromosome"/>
</dbReference>
<dbReference type="GO" id="GO:0005524">
    <property type="term" value="F:ATP binding"/>
    <property type="evidence" value="ECO:0007669"/>
    <property type="project" value="UniProtKB-UniRule"/>
</dbReference>
<evidence type="ECO:0000256" key="9">
    <source>
        <dbReference type="ARBA" id="ARBA00022842"/>
    </source>
</evidence>
<dbReference type="PRINTS" id="PR01099">
    <property type="entry name" value="HYETHTZKNASE"/>
</dbReference>
<keyword evidence="10 11" id="KW-0784">Thiamine biosynthesis</keyword>
<dbReference type="GO" id="GO:0000287">
    <property type="term" value="F:magnesium ion binding"/>
    <property type="evidence" value="ECO:0007669"/>
    <property type="project" value="UniProtKB-UniRule"/>
</dbReference>
<evidence type="ECO:0000313" key="12">
    <source>
        <dbReference type="EMBL" id="SYX08695.1"/>
    </source>
</evidence>
<dbReference type="KEGG" id="chla:C834K_0219"/>
<evidence type="ECO:0000256" key="5">
    <source>
        <dbReference type="ARBA" id="ARBA00022723"/>
    </source>
</evidence>
<reference evidence="13" key="1">
    <citation type="submission" date="2017-11" db="EMBL/GenBank/DDBJ databases">
        <authorList>
            <person name="Seth-Smith MB H."/>
        </authorList>
    </citation>
    <scope>NUCLEOTIDE SEQUENCE [LARGE SCALE GENOMIC DNA]</scope>
</reference>
<organism evidence="12 13">
    <name type="scientific">Chlamydia poikilotherma</name>
    <dbReference type="NCBI Taxonomy" id="1967783"/>
    <lineage>
        <taxon>Bacteria</taxon>
        <taxon>Pseudomonadati</taxon>
        <taxon>Chlamydiota</taxon>
        <taxon>Chlamydiia</taxon>
        <taxon>Chlamydiales</taxon>
        <taxon>Chlamydiaceae</taxon>
        <taxon>Chlamydia/Chlamydophila group</taxon>
        <taxon>Chlamydia</taxon>
    </lineage>
</organism>
<evidence type="ECO:0000256" key="7">
    <source>
        <dbReference type="ARBA" id="ARBA00022777"/>
    </source>
</evidence>
<dbReference type="EMBL" id="LS992154">
    <property type="protein sequence ID" value="SYX08695.1"/>
    <property type="molecule type" value="Genomic_DNA"/>
</dbReference>
<dbReference type="HAMAP" id="MF_00228">
    <property type="entry name" value="Thz_kinase"/>
    <property type="match status" value="1"/>
</dbReference>
<keyword evidence="6 11" id="KW-0547">Nucleotide-binding</keyword>
<evidence type="ECO:0000256" key="1">
    <source>
        <dbReference type="ARBA" id="ARBA00001771"/>
    </source>
</evidence>
<keyword evidence="13" id="KW-1185">Reference proteome</keyword>
<name>A0A3B0PZ10_9CHLA</name>
<feature type="binding site" evidence="11">
    <location>
        <position position="118"/>
    </location>
    <ligand>
        <name>ATP</name>
        <dbReference type="ChEBI" id="CHEBI:30616"/>
    </ligand>
</feature>
<dbReference type="InterPro" id="IPR029056">
    <property type="entry name" value="Ribokinase-like"/>
</dbReference>
<evidence type="ECO:0000256" key="3">
    <source>
        <dbReference type="ARBA" id="ARBA00004868"/>
    </source>
</evidence>
<sequence>MLERMNEALQSIGKEKPVILSITNYVSMDFLANCFLAIGASPIMSVSDLELEELIGLSSVVYLNIGTLDHLFIQRSYRAVDIALRQNKPVIFDPAGSGATKIRTEVSHHLLTHATIVRGNASEILSFGDVPTKTRGLDSINTTHDAKNMAIALANECLCGCAVAVTGAVDFITDGNRSATIELGDPLMSRVTGMGCSLTGVLAAFRSVIDDSFEATRLGVEYFTLCGMLARERCEGPGLFKAYLLDELYNADFDRMRRYYEQ</sequence>
<dbReference type="UniPathway" id="UPA00060">
    <property type="reaction ID" value="UER00139"/>
</dbReference>